<feature type="compositionally biased region" description="Low complexity" evidence="1">
    <location>
        <begin position="247"/>
        <end position="282"/>
    </location>
</feature>
<name>A0A117R789_9ACTN</name>
<dbReference type="AlphaFoldDB" id="A0A117R789"/>
<keyword evidence="3" id="KW-1185">Reference proteome</keyword>
<evidence type="ECO:0000313" key="3">
    <source>
        <dbReference type="Proteomes" id="UP000052982"/>
    </source>
</evidence>
<feature type="compositionally biased region" description="Acidic residues" evidence="1">
    <location>
        <begin position="283"/>
        <end position="296"/>
    </location>
</feature>
<dbReference type="EMBL" id="LMWW01000102">
    <property type="protein sequence ID" value="KUN75044.1"/>
    <property type="molecule type" value="Genomic_DNA"/>
</dbReference>
<feature type="compositionally biased region" description="Low complexity" evidence="1">
    <location>
        <begin position="144"/>
        <end position="177"/>
    </location>
</feature>
<feature type="compositionally biased region" description="Basic and acidic residues" evidence="1">
    <location>
        <begin position="102"/>
        <end position="126"/>
    </location>
</feature>
<dbReference type="STRING" id="1943.AQJ64_44130"/>
<proteinExistence type="predicted"/>
<organism evidence="2 3">
    <name type="scientific">Streptomyces griseoruber</name>
    <dbReference type="NCBI Taxonomy" id="1943"/>
    <lineage>
        <taxon>Bacteria</taxon>
        <taxon>Bacillati</taxon>
        <taxon>Actinomycetota</taxon>
        <taxon>Actinomycetes</taxon>
        <taxon>Kitasatosporales</taxon>
        <taxon>Streptomycetaceae</taxon>
        <taxon>Streptomyces</taxon>
    </lineage>
</organism>
<dbReference type="Proteomes" id="UP000052982">
    <property type="component" value="Unassembled WGS sequence"/>
</dbReference>
<feature type="compositionally biased region" description="Low complexity" evidence="1">
    <location>
        <begin position="86"/>
        <end position="101"/>
    </location>
</feature>
<evidence type="ECO:0000256" key="1">
    <source>
        <dbReference type="SAM" id="MobiDB-lite"/>
    </source>
</evidence>
<gene>
    <name evidence="2" type="ORF">AQJ64_44130</name>
</gene>
<accession>A0A117R789</accession>
<comment type="caution">
    <text evidence="2">The sequence shown here is derived from an EMBL/GenBank/DDBJ whole genome shotgun (WGS) entry which is preliminary data.</text>
</comment>
<protein>
    <recommendedName>
        <fullName evidence="4">Membrane-bound hydrophilic protein</fullName>
    </recommendedName>
</protein>
<feature type="region of interest" description="Disordered" evidence="1">
    <location>
        <begin position="86"/>
        <end position="298"/>
    </location>
</feature>
<evidence type="ECO:0000313" key="2">
    <source>
        <dbReference type="EMBL" id="KUN75044.1"/>
    </source>
</evidence>
<evidence type="ECO:0008006" key="4">
    <source>
        <dbReference type="Google" id="ProtNLM"/>
    </source>
</evidence>
<feature type="compositionally biased region" description="Basic and acidic residues" evidence="1">
    <location>
        <begin position="1"/>
        <end position="16"/>
    </location>
</feature>
<reference evidence="2 3" key="1">
    <citation type="submission" date="2015-10" db="EMBL/GenBank/DDBJ databases">
        <title>Draft genome sequence of Streptomyces griseoruber DSM 40281, type strain for the species Streptomyces griseoruber.</title>
        <authorList>
            <person name="Ruckert C."/>
            <person name="Winkler A."/>
            <person name="Kalinowski J."/>
            <person name="Kampfer P."/>
            <person name="Glaeser S."/>
        </authorList>
    </citation>
    <scope>NUCLEOTIDE SEQUENCE [LARGE SCALE GENOMIC DNA]</scope>
    <source>
        <strain evidence="2 3">DSM 40281</strain>
    </source>
</reference>
<sequence length="441" mass="44505">MSADEVTHGADADASRVRTGPRHAAPRKPLLARIHLPAGKAIALAAMPTAVLMGMGFTPTLARADDQPTSKSLTAEEYQACVDAMTAEASASASPSASETSSDTKDESTSDSKDTTSKDTTSKDDDSASDGSSSSDSGSDDTAEPSPSASSAASSTDTSGSSSDDTATASPSATETSKNVLETIGDAIKDVFDGDSSDDSTATASPSPSASASESAADSGTDTSSGSSGATKETTEKTSGTVKDAASEAAEAAAAADTATDAAETADASASASPSPSTSATTDVEDCPVATDDESGVDNKLALPDDPWYLNASSLLLKGADYQGIVKVKTSNGKTKQVLKYVISGGTDIGDLHQTVIDKQAGKTYHVQAGKGTTSTIKDGDTVMYTESISGNLFGLIPVTFTPENPPPLNIPLIYFTNVKVQQAGQFGGTLTVPGLHQYTT</sequence>
<dbReference type="OrthoDB" id="4350094at2"/>
<feature type="region of interest" description="Disordered" evidence="1">
    <location>
        <begin position="1"/>
        <end position="28"/>
    </location>
</feature>
<feature type="compositionally biased region" description="Low complexity" evidence="1">
    <location>
        <begin position="199"/>
        <end position="231"/>
    </location>
</feature>
<dbReference type="RefSeq" id="WP_055634597.1">
    <property type="nucleotide sequence ID" value="NZ_KQ948799.1"/>
</dbReference>